<organism evidence="2 3">
    <name type="scientific">Allacma fusca</name>
    <dbReference type="NCBI Taxonomy" id="39272"/>
    <lineage>
        <taxon>Eukaryota</taxon>
        <taxon>Metazoa</taxon>
        <taxon>Ecdysozoa</taxon>
        <taxon>Arthropoda</taxon>
        <taxon>Hexapoda</taxon>
        <taxon>Collembola</taxon>
        <taxon>Symphypleona</taxon>
        <taxon>Sminthuridae</taxon>
        <taxon>Allacma</taxon>
    </lineage>
</organism>
<dbReference type="OrthoDB" id="7690379at2759"/>
<reference evidence="2" key="1">
    <citation type="submission" date="2021-06" db="EMBL/GenBank/DDBJ databases">
        <authorList>
            <person name="Hodson N. C."/>
            <person name="Mongue J. A."/>
            <person name="Jaron S. K."/>
        </authorList>
    </citation>
    <scope>NUCLEOTIDE SEQUENCE</scope>
</reference>
<accession>A0A8J2L632</accession>
<keyword evidence="3" id="KW-1185">Reference proteome</keyword>
<dbReference type="EMBL" id="CAJVCH010539244">
    <property type="protein sequence ID" value="CAG7826282.1"/>
    <property type="molecule type" value="Genomic_DNA"/>
</dbReference>
<evidence type="ECO:0000313" key="2">
    <source>
        <dbReference type="EMBL" id="CAG7826282.1"/>
    </source>
</evidence>
<feature type="non-terminal residue" evidence="2">
    <location>
        <position position="211"/>
    </location>
</feature>
<feature type="non-terminal residue" evidence="2">
    <location>
        <position position="1"/>
    </location>
</feature>
<dbReference type="InterPro" id="IPR041588">
    <property type="entry name" value="Integrase_H2C2"/>
</dbReference>
<dbReference type="Pfam" id="PF17921">
    <property type="entry name" value="Integrase_H2C2"/>
    <property type="match status" value="1"/>
</dbReference>
<proteinExistence type="predicted"/>
<comment type="caution">
    <text evidence="2">The sequence shown here is derived from an EMBL/GenBank/DDBJ whole genome shotgun (WGS) entry which is preliminary data.</text>
</comment>
<dbReference type="GO" id="GO:0015074">
    <property type="term" value="P:DNA integration"/>
    <property type="evidence" value="ECO:0007669"/>
    <property type="project" value="InterPro"/>
</dbReference>
<evidence type="ECO:0000259" key="1">
    <source>
        <dbReference type="PROSITE" id="PS50994"/>
    </source>
</evidence>
<gene>
    <name evidence="2" type="ORF">AFUS01_LOCUS36342</name>
</gene>
<dbReference type="PANTHER" id="PTHR47331">
    <property type="entry name" value="PHD-TYPE DOMAIN-CONTAINING PROTEIN"/>
    <property type="match status" value="1"/>
</dbReference>
<dbReference type="AlphaFoldDB" id="A0A8J2L632"/>
<sequence>NYEHVINLHGGCQLVLAAIQRRFWIINGRDAVRQEIRKCVRCHRFRAETATQMMSDLPSVRVTPTRAFLKVGVDFAGPLTLRKGKGTVRQKGYITIFICMVTRAMHLEVVTSLSTQAFIAVLKRFVARRGLPTDIYSDCGRTFVGTDKELRKFWKDVAVVGEVGQFLATRQIMWHYNPPASPHFGGLWEAGIRSIKFHLQRTVASEIFNYE</sequence>
<dbReference type="Proteomes" id="UP000708208">
    <property type="component" value="Unassembled WGS sequence"/>
</dbReference>
<dbReference type="PROSITE" id="PS50994">
    <property type="entry name" value="INTEGRASE"/>
    <property type="match status" value="1"/>
</dbReference>
<evidence type="ECO:0000313" key="3">
    <source>
        <dbReference type="Proteomes" id="UP000708208"/>
    </source>
</evidence>
<protein>
    <recommendedName>
        <fullName evidence="1">Integrase catalytic domain-containing protein</fullName>
    </recommendedName>
</protein>
<feature type="domain" description="Integrase catalytic" evidence="1">
    <location>
        <begin position="60"/>
        <end position="211"/>
    </location>
</feature>
<name>A0A8J2L632_9HEXA</name>
<dbReference type="PANTHER" id="PTHR47331:SF1">
    <property type="entry name" value="GAG-LIKE PROTEIN"/>
    <property type="match status" value="1"/>
</dbReference>
<dbReference type="InterPro" id="IPR001584">
    <property type="entry name" value="Integrase_cat-core"/>
</dbReference>